<dbReference type="InterPro" id="IPR030664">
    <property type="entry name" value="SdhA/FrdA/AprA"/>
</dbReference>
<dbReference type="OrthoDB" id="9806724at2"/>
<organism evidence="7 8">
    <name type="scientific">Halarcobacter ebronensis</name>
    <dbReference type="NCBI Taxonomy" id="1462615"/>
    <lineage>
        <taxon>Bacteria</taxon>
        <taxon>Pseudomonadati</taxon>
        <taxon>Campylobacterota</taxon>
        <taxon>Epsilonproteobacteria</taxon>
        <taxon>Campylobacterales</taxon>
        <taxon>Arcobacteraceae</taxon>
        <taxon>Halarcobacter</taxon>
    </lineage>
</organism>
<dbReference type="InterPro" id="IPR036188">
    <property type="entry name" value="FAD/NAD-bd_sf"/>
</dbReference>
<dbReference type="InterPro" id="IPR037099">
    <property type="entry name" value="Fum_R/Succ_DH_flav-like_C_sf"/>
</dbReference>
<feature type="domain" description="Fumarate reductase/succinate dehydrogenase flavoprotein-like C-terminal" evidence="6">
    <location>
        <begin position="423"/>
        <end position="532"/>
    </location>
</feature>
<keyword evidence="2" id="KW-0285">Flavoprotein</keyword>
<dbReference type="InterPro" id="IPR027477">
    <property type="entry name" value="Succ_DH/fumarate_Rdtase_cat_sf"/>
</dbReference>
<dbReference type="EMBL" id="PDKK01000001">
    <property type="protein sequence ID" value="RXK08376.1"/>
    <property type="molecule type" value="Genomic_DNA"/>
</dbReference>
<dbReference type="PRINTS" id="PR00368">
    <property type="entry name" value="FADPNR"/>
</dbReference>
<dbReference type="GO" id="GO:0005886">
    <property type="term" value="C:plasma membrane"/>
    <property type="evidence" value="ECO:0007669"/>
    <property type="project" value="TreeGrafter"/>
</dbReference>
<evidence type="ECO:0000256" key="2">
    <source>
        <dbReference type="ARBA" id="ARBA00022630"/>
    </source>
</evidence>
<dbReference type="RefSeq" id="WP_129085950.1">
    <property type="nucleotide sequence ID" value="NZ_CP053836.1"/>
</dbReference>
<dbReference type="Pfam" id="PF00890">
    <property type="entry name" value="FAD_binding_2"/>
    <property type="match status" value="1"/>
</dbReference>
<evidence type="ECO:0000259" key="6">
    <source>
        <dbReference type="Pfam" id="PF02910"/>
    </source>
</evidence>
<dbReference type="AlphaFoldDB" id="A0A4Q1ATN9"/>
<reference evidence="7 8" key="1">
    <citation type="submission" date="2017-10" db="EMBL/GenBank/DDBJ databases">
        <title>Genomics of the genus Arcobacter.</title>
        <authorList>
            <person name="Perez-Cataluna A."/>
            <person name="Figueras M.J."/>
        </authorList>
    </citation>
    <scope>NUCLEOTIDE SEQUENCE [LARGE SCALE GENOMIC DNA]</scope>
    <source>
        <strain evidence="7 8">CECT 8441</strain>
    </source>
</reference>
<accession>A0A4Q1ATN9</accession>
<dbReference type="PIRSF" id="PIRSF000171">
    <property type="entry name" value="SDHA_APRA_LASPO"/>
    <property type="match status" value="1"/>
</dbReference>
<dbReference type="SUPFAM" id="SSF46977">
    <property type="entry name" value="Succinate dehydrogenase/fumarate reductase flavoprotein C-terminal domain"/>
    <property type="match status" value="1"/>
</dbReference>
<dbReference type="InterPro" id="IPR003953">
    <property type="entry name" value="FAD-dep_OxRdtase_2_FAD-bd"/>
</dbReference>
<keyword evidence="3" id="KW-0560">Oxidoreductase</keyword>
<evidence type="ECO:0000256" key="3">
    <source>
        <dbReference type="ARBA" id="ARBA00023002"/>
    </source>
</evidence>
<evidence type="ECO:0000256" key="1">
    <source>
        <dbReference type="ARBA" id="ARBA00001974"/>
    </source>
</evidence>
<dbReference type="PANTHER" id="PTHR11632:SF51">
    <property type="entry name" value="SUCCINATE DEHYDROGENASE [UBIQUINONE] FLAVOPROTEIN SUBUNIT, MITOCHONDRIAL"/>
    <property type="match status" value="1"/>
</dbReference>
<evidence type="ECO:0000313" key="8">
    <source>
        <dbReference type="Proteomes" id="UP000289758"/>
    </source>
</evidence>
<keyword evidence="8" id="KW-1185">Reference proteome</keyword>
<feature type="active site" description="Proton acceptor" evidence="4">
    <location>
        <position position="267"/>
    </location>
</feature>
<feature type="domain" description="FAD-dependent oxidoreductase 2 FAD-binding" evidence="5">
    <location>
        <begin position="4"/>
        <end position="367"/>
    </location>
</feature>
<dbReference type="Gene3D" id="1.20.58.100">
    <property type="entry name" value="Fumarate reductase/succinate dehydrogenase flavoprotein-like, C-terminal domain"/>
    <property type="match status" value="1"/>
</dbReference>
<proteinExistence type="predicted"/>
<dbReference type="GO" id="GO:0009055">
    <property type="term" value="F:electron transfer activity"/>
    <property type="evidence" value="ECO:0007669"/>
    <property type="project" value="TreeGrafter"/>
</dbReference>
<evidence type="ECO:0000313" key="7">
    <source>
        <dbReference type="EMBL" id="RXK08376.1"/>
    </source>
</evidence>
<evidence type="ECO:0000259" key="5">
    <source>
        <dbReference type="Pfam" id="PF00890"/>
    </source>
</evidence>
<dbReference type="InterPro" id="IPR015939">
    <property type="entry name" value="Fum_Rdtase/Succ_DH_flav-like_C"/>
</dbReference>
<protein>
    <submittedName>
        <fullName evidence="7">L-aspartate oxidase</fullName>
    </submittedName>
</protein>
<dbReference type="PANTHER" id="PTHR11632">
    <property type="entry name" value="SUCCINATE DEHYDROGENASE 2 FLAVOPROTEIN SUBUNIT"/>
    <property type="match status" value="1"/>
</dbReference>
<evidence type="ECO:0000256" key="4">
    <source>
        <dbReference type="PIRSR" id="PIRSR000171-1"/>
    </source>
</evidence>
<dbReference type="SUPFAM" id="SSF51905">
    <property type="entry name" value="FAD/NAD(P)-binding domain"/>
    <property type="match status" value="1"/>
</dbReference>
<dbReference type="Gene3D" id="3.90.700.10">
    <property type="entry name" value="Succinate dehydrogenase/fumarate reductase flavoprotein, catalytic domain"/>
    <property type="match status" value="1"/>
</dbReference>
<dbReference type="GO" id="GO:0000104">
    <property type="term" value="F:succinate dehydrogenase activity"/>
    <property type="evidence" value="ECO:0007669"/>
    <property type="project" value="TreeGrafter"/>
</dbReference>
<comment type="cofactor">
    <cofactor evidence="1">
        <name>FAD</name>
        <dbReference type="ChEBI" id="CHEBI:57692"/>
    </cofactor>
</comment>
<sequence>MIYDIVVVGGGVAGLMAAIEAKTDTNKVALITKGNIFKSNSAMASGGINAVLKPEDKEAIESHIEDTFKSSKGLGNRKNITYMCKRASQIISKLVRYGVPFDRDEKGNIAQRPFGGAGINRTCYVGDKTGGAITQALIKKAKECGITFLVNTYVLNITKDKKSVCGVVALRRIDSTVLVYPAKAVVLAGGGYAGIYRGNSTNAQDYTGDLLAVALRAGLALKDMEFVQFHPTGIAKTNYLVTEAARGEGGYLINSDGERFVNELDTRDKIAKAILEEKEKGHKVYIDLRHLGVEKIEKKLPSLYSVAFNQVGVDISKELLEIKPVAHYTMGGVNCNMCETKIAGLFVCGEMAANGIHGANRLGGNSLLEGTVFGELAGQKALQYAKGKEFLPIDYNDVIKDIKIVDKIFAGDTSKNFNAIRVSLGNSMFNDVGIIRSKSSLVRAFDYVKYLRNQSYSLHCINKERRNNVELVSILELRNALEVSEAVILSAKKRKESRGAHHRSDYVEQKEKYQKHILVKEIQKGFFKLEFEEKGFLNRVRDFIINKH</sequence>
<gene>
    <name evidence="7" type="ORF">CRV07_00805</name>
</gene>
<dbReference type="Pfam" id="PF02910">
    <property type="entry name" value="Succ_DH_flav_C"/>
    <property type="match status" value="1"/>
</dbReference>
<comment type="caution">
    <text evidence="7">The sequence shown here is derived from an EMBL/GenBank/DDBJ whole genome shotgun (WGS) entry which is preliminary data.</text>
</comment>
<dbReference type="GO" id="GO:0050660">
    <property type="term" value="F:flavin adenine dinucleotide binding"/>
    <property type="evidence" value="ECO:0007669"/>
    <property type="project" value="TreeGrafter"/>
</dbReference>
<dbReference type="Gene3D" id="3.50.50.60">
    <property type="entry name" value="FAD/NAD(P)-binding domain"/>
    <property type="match status" value="1"/>
</dbReference>
<dbReference type="Proteomes" id="UP000289758">
    <property type="component" value="Unassembled WGS sequence"/>
</dbReference>
<dbReference type="GO" id="GO:0009061">
    <property type="term" value="P:anaerobic respiration"/>
    <property type="evidence" value="ECO:0007669"/>
    <property type="project" value="TreeGrafter"/>
</dbReference>
<dbReference type="SUPFAM" id="SSF56425">
    <property type="entry name" value="Succinate dehydrogenase/fumarate reductase flavoprotein, catalytic domain"/>
    <property type="match status" value="1"/>
</dbReference>
<name>A0A4Q1ATN9_9BACT</name>